<evidence type="ECO:0000256" key="5">
    <source>
        <dbReference type="SAM" id="SignalP"/>
    </source>
</evidence>
<protein>
    <recommendedName>
        <fullName evidence="6">C-type lysozyme inhibitor domain-containing protein</fullName>
    </recommendedName>
</protein>
<sequence length="228" mass="25120">MNRFICSVALLALAGCATSETHTPTSTGSTSNEFQPDARPIAQTYVYECTGMDFMTRVGPGEMAIWLEDRYLVLSQVRAASGSKYVEGDVMFWSKGHDVLLEVDGIRYSDCSLNPQRAPWEDARRRGVDFRAVGNEPGWVVEVRDGQNLLFKGDYGATVLLFPDPAKSATGNGSEYTAQSGKHSLRLTIEDAFCADTMADIEYPTTVQLVVDGRSYAGCGRELDYPWE</sequence>
<dbReference type="Proteomes" id="UP000235162">
    <property type="component" value="Unassembled WGS sequence"/>
</dbReference>
<feature type="chain" id="PRO_5043029133" description="C-type lysozyme inhibitor domain-containing protein" evidence="5">
    <location>
        <begin position="20"/>
        <end position="228"/>
    </location>
</feature>
<evidence type="ECO:0000256" key="2">
    <source>
        <dbReference type="ARBA" id="ARBA00023136"/>
    </source>
</evidence>
<dbReference type="PROSITE" id="PS51257">
    <property type="entry name" value="PROKAR_LIPOPROTEIN"/>
    <property type="match status" value="1"/>
</dbReference>
<dbReference type="Pfam" id="PF09864">
    <property type="entry name" value="MliC"/>
    <property type="match status" value="1"/>
</dbReference>
<evidence type="ECO:0000313" key="7">
    <source>
        <dbReference type="EMBL" id="PLW86456.1"/>
    </source>
</evidence>
<dbReference type="Gene3D" id="2.40.128.200">
    <property type="match status" value="1"/>
</dbReference>
<dbReference type="EMBL" id="PKUR01000002">
    <property type="protein sequence ID" value="PLW86456.1"/>
    <property type="molecule type" value="Genomic_DNA"/>
</dbReference>
<evidence type="ECO:0000256" key="1">
    <source>
        <dbReference type="ARBA" id="ARBA00022729"/>
    </source>
</evidence>
<gene>
    <name evidence="7" type="ORF">C0029_08570</name>
</gene>
<dbReference type="SUPFAM" id="SSF141488">
    <property type="entry name" value="YdhA-like"/>
    <property type="match status" value="1"/>
</dbReference>
<proteinExistence type="predicted"/>
<feature type="domain" description="C-type lysozyme inhibitor" evidence="6">
    <location>
        <begin position="63"/>
        <end position="105"/>
    </location>
</feature>
<comment type="caution">
    <text evidence="7">The sequence shown here is derived from an EMBL/GenBank/DDBJ whole genome shotgun (WGS) entry which is preliminary data.</text>
</comment>
<keyword evidence="4" id="KW-0449">Lipoprotein</keyword>
<evidence type="ECO:0000256" key="4">
    <source>
        <dbReference type="ARBA" id="ARBA00023288"/>
    </source>
</evidence>
<keyword evidence="2" id="KW-0472">Membrane</keyword>
<evidence type="ECO:0000256" key="3">
    <source>
        <dbReference type="ARBA" id="ARBA00023139"/>
    </source>
</evidence>
<feature type="signal peptide" evidence="5">
    <location>
        <begin position="1"/>
        <end position="19"/>
    </location>
</feature>
<evidence type="ECO:0000313" key="8">
    <source>
        <dbReference type="Proteomes" id="UP000235162"/>
    </source>
</evidence>
<dbReference type="InterPro" id="IPR018660">
    <property type="entry name" value="MliC"/>
</dbReference>
<accession>A0AAP8MEP0</accession>
<reference evidence="7 8" key="1">
    <citation type="submission" date="2018-01" db="EMBL/GenBank/DDBJ databases">
        <title>The draft genome sequence of Halioglobus japonicus S1-36.</title>
        <authorList>
            <person name="Du Z.-J."/>
            <person name="Shi M.-J."/>
        </authorList>
    </citation>
    <scope>NUCLEOTIDE SEQUENCE [LARGE SCALE GENOMIC DNA]</scope>
    <source>
        <strain evidence="7 8">S1-36</strain>
    </source>
</reference>
<keyword evidence="1 5" id="KW-0732">Signal</keyword>
<keyword evidence="8" id="KW-1185">Reference proteome</keyword>
<dbReference type="RefSeq" id="WP_146004195.1">
    <property type="nucleotide sequence ID" value="NZ_BMYL01000002.1"/>
</dbReference>
<dbReference type="AlphaFoldDB" id="A0AAP8MEP0"/>
<name>A0AAP8MEP0_9GAMM</name>
<evidence type="ECO:0000259" key="6">
    <source>
        <dbReference type="Pfam" id="PF09864"/>
    </source>
</evidence>
<keyword evidence="3" id="KW-0564">Palmitate</keyword>
<dbReference type="InterPro" id="IPR036328">
    <property type="entry name" value="MliC_sf"/>
</dbReference>
<organism evidence="7 8">
    <name type="scientific">Halioglobus japonicus</name>
    <dbReference type="NCBI Taxonomy" id="930805"/>
    <lineage>
        <taxon>Bacteria</taxon>
        <taxon>Pseudomonadati</taxon>
        <taxon>Pseudomonadota</taxon>
        <taxon>Gammaproteobacteria</taxon>
        <taxon>Cellvibrionales</taxon>
        <taxon>Halieaceae</taxon>
        <taxon>Halioglobus</taxon>
    </lineage>
</organism>